<evidence type="ECO:0000313" key="2">
    <source>
        <dbReference type="Proteomes" id="UP001305414"/>
    </source>
</evidence>
<name>A0AAN7UKB3_9PEZI</name>
<organism evidence="1 2">
    <name type="scientific">Xylaria bambusicola</name>
    <dbReference type="NCBI Taxonomy" id="326684"/>
    <lineage>
        <taxon>Eukaryota</taxon>
        <taxon>Fungi</taxon>
        <taxon>Dikarya</taxon>
        <taxon>Ascomycota</taxon>
        <taxon>Pezizomycotina</taxon>
        <taxon>Sordariomycetes</taxon>
        <taxon>Xylariomycetidae</taxon>
        <taxon>Xylariales</taxon>
        <taxon>Xylariaceae</taxon>
        <taxon>Xylaria</taxon>
    </lineage>
</organism>
<gene>
    <name evidence="1" type="ORF">RRF57_005817</name>
</gene>
<protein>
    <submittedName>
        <fullName evidence="1">Uncharacterized protein</fullName>
    </submittedName>
</protein>
<dbReference type="EMBL" id="JAWHQM010000013">
    <property type="protein sequence ID" value="KAK5630102.1"/>
    <property type="molecule type" value="Genomic_DNA"/>
</dbReference>
<keyword evidence="2" id="KW-1185">Reference proteome</keyword>
<dbReference type="Proteomes" id="UP001305414">
    <property type="component" value="Unassembled WGS sequence"/>
</dbReference>
<comment type="caution">
    <text evidence="1">The sequence shown here is derived from an EMBL/GenBank/DDBJ whole genome shotgun (WGS) entry which is preliminary data.</text>
</comment>
<reference evidence="1 2" key="1">
    <citation type="submission" date="2023-10" db="EMBL/GenBank/DDBJ databases">
        <title>Draft genome sequence of Xylaria bambusicola isolate GMP-LS, the root and basal stem rot pathogen of sugarcane in Indonesia.</title>
        <authorList>
            <person name="Selvaraj P."/>
            <person name="Muralishankar V."/>
            <person name="Muruganantham S."/>
            <person name="Sp S."/>
            <person name="Haryani S."/>
            <person name="Lau K.J.X."/>
            <person name="Naqvi N.I."/>
        </authorList>
    </citation>
    <scope>NUCLEOTIDE SEQUENCE [LARGE SCALE GENOMIC DNA]</scope>
    <source>
        <strain evidence="1">GMP-LS</strain>
    </source>
</reference>
<proteinExistence type="predicted"/>
<dbReference type="AlphaFoldDB" id="A0AAN7UKB3"/>
<evidence type="ECO:0000313" key="1">
    <source>
        <dbReference type="EMBL" id="KAK5630102.1"/>
    </source>
</evidence>
<sequence>MVPIWVNGRILCRRNKCNQCVGSPEFVPIHYDCYQIFRVNVNLGESEALNLLWTIGSWRNPWPRAQPIYLSNAIDQVELERISEISGLPDLRRLPPELVGMIRDLSPHQLFWRSIFLRPLSRSPLNEILSWERGATPVFTLSTLIPPLIRLTIDIYGISKIERLREWPVFNSRTTNQSAFILEHIRDVPKIYVEFKSYISNTRKGDFSRLRLSENQPSLCIWNTCSPPSLSSCGFLNPAALRSHISSRLYVRDLGRSRGITFFFASGQLFGVHIHLSENSCAMDTYERISIHRRRRIVWVHMPISPPDRVLGLGSRKTDFGFKILIQMSLAGEVILGRSENPPEKHVLLGSGTPITLIYGEPQELQPISIFGAYPSPGSDIPLFETPEFEPDITGAYFSWAPLSDIQLVNTFYDEDTGLCKGIIFHYRNGGSRALGQCRLNVDQSMTVIEPCVLCFQSASYSTSAGRSQRHGVRVEVTRDGAHEHSDSGWKCLPIGNGVLTFSFTEDSSYMSLRE</sequence>
<accession>A0AAN7UKB3</accession>